<dbReference type="OrthoDB" id="88903at2"/>
<dbReference type="Pfam" id="PF07693">
    <property type="entry name" value="KAP_NTPase"/>
    <property type="match status" value="1"/>
</dbReference>
<reference evidence="3 4" key="2">
    <citation type="journal article" date="2011" name="J. Bacteriol.">
        <title>Complete genome sequence of the anaerobic, halophilic alkalithermophile Natranaerobius thermophilus JW/NM-WN-LF.</title>
        <authorList>
            <person name="Zhao B."/>
            <person name="Mesbah N.M."/>
            <person name="Dalin E."/>
            <person name="Goodwin L."/>
            <person name="Nolan M."/>
            <person name="Pitluck S."/>
            <person name="Chertkov O."/>
            <person name="Brettin T.S."/>
            <person name="Han J."/>
            <person name="Larimer F.W."/>
            <person name="Land M.L."/>
            <person name="Hauser L."/>
            <person name="Kyrpides N."/>
            <person name="Wiegel J."/>
        </authorList>
    </citation>
    <scope>NUCLEOTIDE SEQUENCE [LARGE SCALE GENOMIC DNA]</scope>
    <source>
        <strain evidence="4">ATCC BAA-1301 / DSM 18059 / JW/NM-WN-LF</strain>
    </source>
</reference>
<proteinExistence type="predicted"/>
<evidence type="ECO:0000259" key="2">
    <source>
        <dbReference type="Pfam" id="PF07693"/>
    </source>
</evidence>
<protein>
    <submittedName>
        <fullName evidence="3">KAP P-loop domain protein</fullName>
    </submittedName>
</protein>
<dbReference type="InterPro" id="IPR011646">
    <property type="entry name" value="KAP_P-loop"/>
</dbReference>
<dbReference type="EMBL" id="CP001034">
    <property type="protein sequence ID" value="ACB85091.1"/>
    <property type="molecule type" value="Genomic_DNA"/>
</dbReference>
<keyword evidence="4" id="KW-1185">Reference proteome</keyword>
<keyword evidence="1" id="KW-0175">Coiled coil</keyword>
<dbReference type="Gene3D" id="3.40.50.300">
    <property type="entry name" value="P-loop containing nucleotide triphosphate hydrolases"/>
    <property type="match status" value="1"/>
</dbReference>
<evidence type="ECO:0000256" key="1">
    <source>
        <dbReference type="SAM" id="Coils"/>
    </source>
</evidence>
<feature type="coiled-coil region" evidence="1">
    <location>
        <begin position="504"/>
        <end position="531"/>
    </location>
</feature>
<dbReference type="KEGG" id="nth:Nther_1510"/>
<organism evidence="3 4">
    <name type="scientific">Natranaerobius thermophilus (strain ATCC BAA-1301 / DSM 18059 / JW/NM-WN-LF)</name>
    <dbReference type="NCBI Taxonomy" id="457570"/>
    <lineage>
        <taxon>Bacteria</taxon>
        <taxon>Bacillati</taxon>
        <taxon>Bacillota</taxon>
        <taxon>Clostridia</taxon>
        <taxon>Natranaerobiales</taxon>
        <taxon>Natranaerobiaceae</taxon>
        <taxon>Natranaerobius</taxon>
    </lineage>
</organism>
<dbReference type="RefSeq" id="WP_012447963.1">
    <property type="nucleotide sequence ID" value="NC_010718.1"/>
</dbReference>
<dbReference type="STRING" id="457570.Nther_1510"/>
<accession>B2A3Y9</accession>
<evidence type="ECO:0000313" key="3">
    <source>
        <dbReference type="EMBL" id="ACB85091.1"/>
    </source>
</evidence>
<name>B2A3Y9_NATTJ</name>
<dbReference type="eggNOG" id="COG4928">
    <property type="taxonomic scope" value="Bacteria"/>
</dbReference>
<dbReference type="Proteomes" id="UP000001683">
    <property type="component" value="Chromosome"/>
</dbReference>
<dbReference type="AlphaFoldDB" id="B2A3Y9"/>
<sequence>MIKHLKNFFVSNQNKDETMLSNKICVNNDIIETLRNYIIKDSNDFAIVLTGPWGCGKTFFWNNYLSEIVKQESKTPVYVSLYGVKEVNEIDVKIFFEIFSSLPSVKKSVRELKFNKEHGKMLLNTASSFGLLKRDKYRVNVSELYSLGKVVLCFDDLERSSLTTKEILGHINNYLERDNIPTIIIANEEQIEKDDDYFDLKEKSIGRTIRIKNDPNLILYNLIESSFKNNRYAEFLLTHQSLILETFKKSEMENFRIIKQTLHDFELIYNELDSNYNKENLTIIENEIENMLCFTLSCSFEIRKNSSISSALHNIKSNQEFMSLIIQYSMEKAMKKDTQQEEPTRASLLDDFRRKYFGYTNFKKVRIFFESIHLFITTGIFHKNDFKKEITKIIQDKQQEISDHNLIFDYTFTNPEQICEEFFDEALKNTIIKLSNGEMYLSEYPKAYLTFRNMSKIIELPLDSDSLKQFILNGMIESSTQTEPNNYLKDTDLHFPSSIYKDLSSKESNDFKEIEDKLKELNDELKSQFYKNKSKMVCEWFEKEEKNELWNIFNDPIDYWYYSLSTEDIRSILCDSSINMVNYLYELLEYRQKNFDLNENELAFLKEMYNIINNLLQDNTTSKLRKIILYKIKLTLENKLNLK</sequence>
<dbReference type="SUPFAM" id="SSF52540">
    <property type="entry name" value="P-loop containing nucleoside triphosphate hydrolases"/>
    <property type="match status" value="1"/>
</dbReference>
<dbReference type="InParanoid" id="B2A3Y9"/>
<gene>
    <name evidence="3" type="ordered locus">Nther_1510</name>
</gene>
<dbReference type="InterPro" id="IPR027417">
    <property type="entry name" value="P-loop_NTPase"/>
</dbReference>
<reference evidence="3 4" key="1">
    <citation type="submission" date="2008-04" db="EMBL/GenBank/DDBJ databases">
        <title>Complete sequence of chromosome of Natranaerobius thermophilus JW/NM-WN-LF.</title>
        <authorList>
            <consortium name="US DOE Joint Genome Institute"/>
            <person name="Copeland A."/>
            <person name="Lucas S."/>
            <person name="Lapidus A."/>
            <person name="Glavina del Rio T."/>
            <person name="Dalin E."/>
            <person name="Tice H."/>
            <person name="Bruce D."/>
            <person name="Goodwin L."/>
            <person name="Pitluck S."/>
            <person name="Chertkov O."/>
            <person name="Brettin T."/>
            <person name="Detter J.C."/>
            <person name="Han C."/>
            <person name="Kuske C.R."/>
            <person name="Schmutz J."/>
            <person name="Larimer F."/>
            <person name="Land M."/>
            <person name="Hauser L."/>
            <person name="Kyrpides N."/>
            <person name="Lykidis A."/>
            <person name="Mesbah N.M."/>
            <person name="Wiegel J."/>
        </authorList>
    </citation>
    <scope>NUCLEOTIDE SEQUENCE [LARGE SCALE GENOMIC DNA]</scope>
    <source>
        <strain evidence="4">ATCC BAA-1301 / DSM 18059 / JW/NM-WN-LF</strain>
    </source>
</reference>
<evidence type="ECO:0000313" key="4">
    <source>
        <dbReference type="Proteomes" id="UP000001683"/>
    </source>
</evidence>
<dbReference type="HOGENOM" id="CLU_465213_0_0_9"/>
<feature type="domain" description="KAP NTPase" evidence="2">
    <location>
        <begin position="28"/>
        <end position="270"/>
    </location>
</feature>